<dbReference type="InterPro" id="IPR050155">
    <property type="entry name" value="HAD-like_hydrolase_sf"/>
</dbReference>
<dbReference type="EMBL" id="CP048836">
    <property type="protein sequence ID" value="QID17051.1"/>
    <property type="molecule type" value="Genomic_DNA"/>
</dbReference>
<comment type="function">
    <text evidence="10 11">Specifically catalyzes the dephosphorylation of 2-phosphoglycolate. Is involved in the dissimilation of the intracellular 2-phosphoglycolate formed during the DNA repair of 3'-phosphoglycolate ends, a major class of DNA lesions induced by oxidative stress.</text>
</comment>
<evidence type="ECO:0000256" key="11">
    <source>
        <dbReference type="HAMAP-Rule" id="MF_00495"/>
    </source>
</evidence>
<dbReference type="InterPro" id="IPR006439">
    <property type="entry name" value="HAD-SF_hydro_IA"/>
</dbReference>
<comment type="similarity">
    <text evidence="4 11">Belongs to the HAD-like hydrolase superfamily. CbbY/CbbZ/Gph/YieH family.</text>
</comment>
<comment type="cofactor">
    <cofactor evidence="2 11">
        <name>Mg(2+)</name>
        <dbReference type="ChEBI" id="CHEBI:18420"/>
    </cofactor>
</comment>
<evidence type="ECO:0000313" key="12">
    <source>
        <dbReference type="EMBL" id="QID17051.1"/>
    </source>
</evidence>
<feature type="binding site" evidence="11">
    <location>
        <position position="173"/>
    </location>
    <ligand>
        <name>Mg(2+)</name>
        <dbReference type="ChEBI" id="CHEBI:18420"/>
    </ligand>
</feature>
<dbReference type="SUPFAM" id="SSF56784">
    <property type="entry name" value="HAD-like"/>
    <property type="match status" value="1"/>
</dbReference>
<dbReference type="Gene3D" id="3.40.50.1000">
    <property type="entry name" value="HAD superfamily/HAD-like"/>
    <property type="match status" value="1"/>
</dbReference>
<dbReference type="GO" id="GO:0006281">
    <property type="term" value="P:DNA repair"/>
    <property type="evidence" value="ECO:0007669"/>
    <property type="project" value="TreeGrafter"/>
</dbReference>
<feature type="binding site" evidence="11">
    <location>
        <position position="13"/>
    </location>
    <ligand>
        <name>Mg(2+)</name>
        <dbReference type="ChEBI" id="CHEBI:18420"/>
    </ligand>
</feature>
<keyword evidence="7 11" id="KW-0378">Hydrolase</keyword>
<evidence type="ECO:0000256" key="1">
    <source>
        <dbReference type="ARBA" id="ARBA00000830"/>
    </source>
</evidence>
<comment type="pathway">
    <text evidence="3 11">Organic acid metabolism; glycolate biosynthesis; glycolate from 2-phosphoglycolate: step 1/1.</text>
</comment>
<organism evidence="12 13">
    <name type="scientific">Nitrogeniibacter mangrovi</name>
    <dbReference type="NCBI Taxonomy" id="2016596"/>
    <lineage>
        <taxon>Bacteria</taxon>
        <taxon>Pseudomonadati</taxon>
        <taxon>Pseudomonadota</taxon>
        <taxon>Betaproteobacteria</taxon>
        <taxon>Rhodocyclales</taxon>
        <taxon>Zoogloeaceae</taxon>
        <taxon>Nitrogeniibacter</taxon>
    </lineage>
</organism>
<dbReference type="PANTHER" id="PTHR43434">
    <property type="entry name" value="PHOSPHOGLYCOLATE PHOSPHATASE"/>
    <property type="match status" value="1"/>
</dbReference>
<dbReference type="GO" id="GO:0008967">
    <property type="term" value="F:phosphoglycolate phosphatase activity"/>
    <property type="evidence" value="ECO:0007669"/>
    <property type="project" value="UniProtKB-UniRule"/>
</dbReference>
<dbReference type="UniPathway" id="UPA00865">
    <property type="reaction ID" value="UER00834"/>
</dbReference>
<dbReference type="PANTHER" id="PTHR43434:SF1">
    <property type="entry name" value="PHOSPHOGLYCOLATE PHOSPHATASE"/>
    <property type="match status" value="1"/>
</dbReference>
<dbReference type="InterPro" id="IPR036412">
    <property type="entry name" value="HAD-like_sf"/>
</dbReference>
<dbReference type="NCBIfam" id="TIGR01509">
    <property type="entry name" value="HAD-SF-IA-v3"/>
    <property type="match status" value="1"/>
</dbReference>
<evidence type="ECO:0000256" key="9">
    <source>
        <dbReference type="ARBA" id="ARBA00023277"/>
    </source>
</evidence>
<dbReference type="HAMAP" id="MF_00495">
    <property type="entry name" value="GPH_hydrolase_bact"/>
    <property type="match status" value="1"/>
</dbReference>
<dbReference type="GO" id="GO:0005975">
    <property type="term" value="P:carbohydrate metabolic process"/>
    <property type="evidence" value="ECO:0007669"/>
    <property type="project" value="InterPro"/>
</dbReference>
<reference evidence="12 13" key="1">
    <citation type="submission" date="2020-02" db="EMBL/GenBank/DDBJ databases">
        <title>Nitrogenibacter mangrovi gen. nov., sp. nov. isolated from mangrove sediment, a denitrifying betaproteobacterium.</title>
        <authorList>
            <person name="Liao H."/>
            <person name="Tian Y."/>
        </authorList>
    </citation>
    <scope>NUCLEOTIDE SEQUENCE [LARGE SCALE GENOMIC DNA]</scope>
    <source>
        <strain evidence="12 13">M9-3-2</strain>
    </source>
</reference>
<evidence type="ECO:0000256" key="4">
    <source>
        <dbReference type="ARBA" id="ARBA00006171"/>
    </source>
</evidence>
<dbReference type="GO" id="GO:0046872">
    <property type="term" value="F:metal ion binding"/>
    <property type="evidence" value="ECO:0007669"/>
    <property type="project" value="UniProtKB-KW"/>
</dbReference>
<keyword evidence="13" id="KW-1185">Reference proteome</keyword>
<sequence length="222" mass="23968">MSARFDVDAVLFDLDGTLLDTIDDLHEAANRMLAELGRPLRSREEVRNFVGKGIPKLVERCLAEPDMGAADFDAAVDVFRRHYRDTNGRRAVPFDTVRDTLDTLKARGFAMGVVTNKARDFTEPLLVATGLADHFGALVCGDMLPNKKPAPDMVLHACAALAVPPQRTLMVGDSANDAECARAAGVPVLLMTYGYTEGVPVDTINCDGLLSRLAELPPLLGC</sequence>
<keyword evidence="9 11" id="KW-0119">Carbohydrate metabolism</keyword>
<dbReference type="Proteomes" id="UP000501991">
    <property type="component" value="Chromosome"/>
</dbReference>
<dbReference type="InterPro" id="IPR023214">
    <property type="entry name" value="HAD_sf"/>
</dbReference>
<dbReference type="Gene3D" id="1.10.150.240">
    <property type="entry name" value="Putative phosphatase, domain 2"/>
    <property type="match status" value="1"/>
</dbReference>
<protein>
    <recommendedName>
        <fullName evidence="5 11">Phosphoglycolate phosphatase</fullName>
        <shortName evidence="11">PGP</shortName>
        <shortName evidence="11">PGPase</shortName>
        <ecNumber evidence="5 11">3.1.3.18</ecNumber>
    </recommendedName>
</protein>
<dbReference type="SFLD" id="SFLDG01135">
    <property type="entry name" value="C1.5.6:_HAD__Beta-PGM__Phospha"/>
    <property type="match status" value="1"/>
</dbReference>
<dbReference type="GO" id="GO:0005829">
    <property type="term" value="C:cytosol"/>
    <property type="evidence" value="ECO:0007669"/>
    <property type="project" value="TreeGrafter"/>
</dbReference>
<keyword evidence="8 11" id="KW-0460">Magnesium</keyword>
<evidence type="ECO:0000256" key="2">
    <source>
        <dbReference type="ARBA" id="ARBA00001946"/>
    </source>
</evidence>
<dbReference type="GO" id="GO:0046295">
    <property type="term" value="P:glycolate biosynthetic process"/>
    <property type="evidence" value="ECO:0007669"/>
    <property type="project" value="UniProtKB-UniRule"/>
</dbReference>
<dbReference type="RefSeq" id="WP_173764217.1">
    <property type="nucleotide sequence ID" value="NZ_CP048836.1"/>
</dbReference>
<dbReference type="NCBIfam" id="TIGR01449">
    <property type="entry name" value="PGP_bact"/>
    <property type="match status" value="1"/>
</dbReference>
<feature type="active site" description="Nucleophile" evidence="11">
    <location>
        <position position="13"/>
    </location>
</feature>
<dbReference type="EC" id="3.1.3.18" evidence="5 11"/>
<evidence type="ECO:0000256" key="7">
    <source>
        <dbReference type="ARBA" id="ARBA00022801"/>
    </source>
</evidence>
<dbReference type="SFLD" id="SFLDG01129">
    <property type="entry name" value="C1.5:_HAD__Beta-PGM__Phosphata"/>
    <property type="match status" value="1"/>
</dbReference>
<name>A0A6C1B0B4_9RHOO</name>
<evidence type="ECO:0000313" key="13">
    <source>
        <dbReference type="Proteomes" id="UP000501991"/>
    </source>
</evidence>
<gene>
    <name evidence="12" type="ORF">G3580_04995</name>
</gene>
<evidence type="ECO:0000256" key="10">
    <source>
        <dbReference type="ARBA" id="ARBA00059247"/>
    </source>
</evidence>
<comment type="catalytic activity">
    <reaction evidence="1 11">
        <text>2-phosphoglycolate + H2O = glycolate + phosphate</text>
        <dbReference type="Rhea" id="RHEA:14369"/>
        <dbReference type="ChEBI" id="CHEBI:15377"/>
        <dbReference type="ChEBI" id="CHEBI:29805"/>
        <dbReference type="ChEBI" id="CHEBI:43474"/>
        <dbReference type="ChEBI" id="CHEBI:58033"/>
        <dbReference type="EC" id="3.1.3.18"/>
    </reaction>
</comment>
<dbReference type="Pfam" id="PF13419">
    <property type="entry name" value="HAD_2"/>
    <property type="match status" value="1"/>
</dbReference>
<feature type="binding site" evidence="11">
    <location>
        <position position="15"/>
    </location>
    <ligand>
        <name>Mg(2+)</name>
        <dbReference type="ChEBI" id="CHEBI:18420"/>
    </ligand>
</feature>
<evidence type="ECO:0000256" key="5">
    <source>
        <dbReference type="ARBA" id="ARBA00013078"/>
    </source>
</evidence>
<dbReference type="InterPro" id="IPR023198">
    <property type="entry name" value="PGP-like_dom2"/>
</dbReference>
<keyword evidence="6 11" id="KW-0479">Metal-binding</keyword>
<evidence type="ECO:0000256" key="8">
    <source>
        <dbReference type="ARBA" id="ARBA00022842"/>
    </source>
</evidence>
<dbReference type="SFLD" id="SFLDS00003">
    <property type="entry name" value="Haloacid_Dehalogenase"/>
    <property type="match status" value="1"/>
</dbReference>
<accession>A0A6C1B0B4</accession>
<dbReference type="KEGG" id="azq:G3580_04995"/>
<proteinExistence type="inferred from homology"/>
<dbReference type="NCBIfam" id="TIGR01549">
    <property type="entry name" value="HAD-SF-IA-v1"/>
    <property type="match status" value="1"/>
</dbReference>
<dbReference type="NCBIfam" id="NF009695">
    <property type="entry name" value="PRK13222.1-2"/>
    <property type="match status" value="1"/>
</dbReference>
<dbReference type="FunFam" id="3.40.50.1000:FF:000022">
    <property type="entry name" value="Phosphoglycolate phosphatase"/>
    <property type="match status" value="1"/>
</dbReference>
<evidence type="ECO:0000256" key="6">
    <source>
        <dbReference type="ARBA" id="ARBA00022723"/>
    </source>
</evidence>
<evidence type="ECO:0000256" key="3">
    <source>
        <dbReference type="ARBA" id="ARBA00004818"/>
    </source>
</evidence>
<dbReference type="InterPro" id="IPR037512">
    <property type="entry name" value="PGPase_prok"/>
</dbReference>
<dbReference type="AlphaFoldDB" id="A0A6C1B0B4"/>
<dbReference type="InterPro" id="IPR041492">
    <property type="entry name" value="HAD_2"/>
</dbReference>